<dbReference type="PANTHER" id="PTHR32063">
    <property type="match status" value="1"/>
</dbReference>
<dbReference type="RefSeq" id="WP_338548049.1">
    <property type="nucleotide sequence ID" value="NZ_CP146069.1"/>
</dbReference>
<feature type="transmembrane region" description="Helical" evidence="1">
    <location>
        <begin position="952"/>
        <end position="974"/>
    </location>
</feature>
<dbReference type="Gene3D" id="3.30.2090.10">
    <property type="entry name" value="Multidrug efflux transporter AcrB TolC docking domain, DN and DC subdomains"/>
    <property type="match status" value="2"/>
</dbReference>
<keyword evidence="1" id="KW-0812">Transmembrane</keyword>
<dbReference type="Gene3D" id="3.30.70.1440">
    <property type="entry name" value="Multidrug efflux transporter AcrB pore domain"/>
    <property type="match status" value="1"/>
</dbReference>
<dbReference type="InterPro" id="IPR001036">
    <property type="entry name" value="Acrflvin-R"/>
</dbReference>
<keyword evidence="3" id="KW-1185">Reference proteome</keyword>
<gene>
    <name evidence="2" type="ORF">RZ517_09965</name>
</gene>
<protein>
    <submittedName>
        <fullName evidence="2">Efflux RND transporter permease subunit</fullName>
    </submittedName>
</protein>
<dbReference type="Pfam" id="PF00873">
    <property type="entry name" value="ACR_tran"/>
    <property type="match status" value="1"/>
</dbReference>
<organism evidence="2 3">
    <name type="scientific">Roseovarius phycicola</name>
    <dbReference type="NCBI Taxonomy" id="3080976"/>
    <lineage>
        <taxon>Bacteria</taxon>
        <taxon>Pseudomonadati</taxon>
        <taxon>Pseudomonadota</taxon>
        <taxon>Alphaproteobacteria</taxon>
        <taxon>Rhodobacterales</taxon>
        <taxon>Roseobacteraceae</taxon>
        <taxon>Roseovarius</taxon>
    </lineage>
</organism>
<keyword evidence="1" id="KW-1133">Transmembrane helix</keyword>
<proteinExistence type="predicted"/>
<feature type="transmembrane region" description="Helical" evidence="1">
    <location>
        <begin position="336"/>
        <end position="355"/>
    </location>
</feature>
<feature type="transmembrane region" description="Helical" evidence="1">
    <location>
        <begin position="878"/>
        <end position="898"/>
    </location>
</feature>
<dbReference type="Proteomes" id="UP001364156">
    <property type="component" value="Chromosome"/>
</dbReference>
<dbReference type="PRINTS" id="PR00702">
    <property type="entry name" value="ACRIFLAVINRP"/>
</dbReference>
<dbReference type="EMBL" id="CP146069">
    <property type="protein sequence ID" value="WWR45141.1"/>
    <property type="molecule type" value="Genomic_DNA"/>
</dbReference>
<feature type="transmembrane region" description="Helical" evidence="1">
    <location>
        <begin position="504"/>
        <end position="534"/>
    </location>
</feature>
<evidence type="ECO:0000313" key="2">
    <source>
        <dbReference type="EMBL" id="WWR45141.1"/>
    </source>
</evidence>
<name>A0ABZ2HFI1_9RHOB</name>
<reference evidence="2 3" key="1">
    <citation type="submission" date="2023-10" db="EMBL/GenBank/DDBJ databases">
        <title>Roseovarius strain S88 nov., isolated from a marine algae.</title>
        <authorList>
            <person name="Lee M.W."/>
            <person name="Lee J.K."/>
            <person name="Kim J.M."/>
            <person name="Choi D.G."/>
            <person name="Baek J.H."/>
            <person name="Bayburt H."/>
            <person name="Jung J.J."/>
            <person name="Han D.M."/>
            <person name="Jeon C.O."/>
        </authorList>
    </citation>
    <scope>NUCLEOTIDE SEQUENCE [LARGE SCALE GENOMIC DNA]</scope>
    <source>
        <strain evidence="2 3">S88</strain>
    </source>
</reference>
<dbReference type="PANTHER" id="PTHR32063:SF18">
    <property type="entry name" value="CATION EFFLUX SYSTEM PROTEIN"/>
    <property type="match status" value="1"/>
</dbReference>
<feature type="transmembrane region" description="Helical" evidence="1">
    <location>
        <begin position="460"/>
        <end position="483"/>
    </location>
</feature>
<dbReference type="Gene3D" id="1.20.1640.10">
    <property type="entry name" value="Multidrug efflux transporter AcrB transmembrane domain"/>
    <property type="match status" value="2"/>
</dbReference>
<feature type="transmembrane region" description="Helical" evidence="1">
    <location>
        <begin position="852"/>
        <end position="871"/>
    </location>
</feature>
<evidence type="ECO:0000313" key="3">
    <source>
        <dbReference type="Proteomes" id="UP001364156"/>
    </source>
</evidence>
<dbReference type="SUPFAM" id="SSF82714">
    <property type="entry name" value="Multidrug efflux transporter AcrB TolC docking domain, DN and DC subdomains"/>
    <property type="match status" value="2"/>
</dbReference>
<feature type="transmembrane region" description="Helical" evidence="1">
    <location>
        <begin position="904"/>
        <end position="925"/>
    </location>
</feature>
<evidence type="ECO:0000256" key="1">
    <source>
        <dbReference type="SAM" id="Phobius"/>
    </source>
</evidence>
<feature type="transmembrane region" description="Helical" evidence="1">
    <location>
        <begin position="429"/>
        <end position="448"/>
    </location>
</feature>
<dbReference type="Gene3D" id="3.30.70.1320">
    <property type="entry name" value="Multidrug efflux transporter AcrB pore domain like"/>
    <property type="match status" value="1"/>
</dbReference>
<dbReference type="InterPro" id="IPR027463">
    <property type="entry name" value="AcrB_DN_DC_subdom"/>
</dbReference>
<accession>A0ABZ2HFI1</accession>
<feature type="transmembrane region" description="Helical" evidence="1">
    <location>
        <begin position="388"/>
        <end position="408"/>
    </location>
</feature>
<dbReference type="Gene3D" id="3.30.70.1430">
    <property type="entry name" value="Multidrug efflux transporter AcrB pore domain"/>
    <property type="match status" value="2"/>
</dbReference>
<keyword evidence="1" id="KW-0472">Membrane</keyword>
<dbReference type="SUPFAM" id="SSF82866">
    <property type="entry name" value="Multidrug efflux transporter AcrB transmembrane domain"/>
    <property type="match status" value="2"/>
</dbReference>
<sequence>MEALTRFGIEKSRLTLLAMVGLLLVGAFAYINLPKRENPAITVRTAVVSASFAGMDPERIEDLIAIPLERAAREIGEVDEINTLITTGSAQLNINVADWVPVDDLDQIFTDIRTRIEQTENELPDGTQGPFVNTNYGDVAIATIAVTGDGFDMAEIAQAAEELQTGLYAIDGVTKVTLSGEQDERIWLEIDARRLAAVGVQIPQLVQDLRDQNVILPAGQIDADGTTILLEANGNLDTIEDIGVVLTQLSSGEIVTLKDLLSPRRGYVDPPKQPVYFNGAPAVLVSVEMADDRDIQKLGKILLKEVARLEMVQPIGISFNISTFQETNVTQSVNSALSNVAQTFVVVLLVMLVFLGLRPAFIIASIVPFTVTFALLGMTQWGIDLEQISIAAVIISLGLLVDNGLVVVEDIDTRIKDGATPQEAAISAGGQFFIPLAVASITTVSAFAPMMVLEGTSGEFAFSLGAVVALMLVGSWLTAHYILPYVAASLLRPKPAQETKEGKLVLAYGVLVRKLLPLSLPIIALSYGLVWLGVSQFGNLKSEMFPLSERAEFLIYIDLQKGSSITATQNEALAIEAWLRDPEINPEVANTTLFVGHGGPRFYLALAPADTNPASAFLVVNTYDFEGAVTAADRARQHLLEYFPTVRARVTRLSMGGSESGIVEVEVSGPDGDVLLNTAKRIEAGFDAVPGLILNQNDWGNKTITVGIDILQEKARELGVTSKDISNVMEAYFSGTSVSVLRDGEDQIPIVVRAERSFRDSLEDLENLSIPTERGLISLDQVARFAPRLELSQMRRQNQERKIIISAKSATASAAQIEAIIQPTLDEIDLGPGYKIELGGESADSAEANADLAAGMPYALVVMILALTFQFNSLRRVALTFMTIPLILIGAPLALGITAQPLSFFAILGLISLMGIIINNAIVLIDQIDIERETLALDDAIVEASKKRLRPVLLTSITTVLGLVPMALAGGALFEPMATLMIGGLLVASPLTLIFVPPVYRLLFRTSRAA</sequence>
<feature type="transmembrane region" description="Helical" evidence="1">
    <location>
        <begin position="980"/>
        <end position="1004"/>
    </location>
</feature>
<dbReference type="SUPFAM" id="SSF82693">
    <property type="entry name" value="Multidrug efflux transporter AcrB pore domain, PN1, PN2, PC1 and PC2 subdomains"/>
    <property type="match status" value="2"/>
</dbReference>